<evidence type="ECO:0000259" key="5">
    <source>
        <dbReference type="Pfam" id="PF00135"/>
    </source>
</evidence>
<dbReference type="InterPro" id="IPR002018">
    <property type="entry name" value="CarbesteraseB"/>
</dbReference>
<gene>
    <name evidence="6" type="ORF">OBRU01_03673</name>
</gene>
<dbReference type="EMBL" id="JTDY01000333">
    <property type="protein sequence ID" value="KOB77659.1"/>
    <property type="molecule type" value="Genomic_DNA"/>
</dbReference>
<dbReference type="PANTHER" id="PTHR43142">
    <property type="entry name" value="CARBOXYLIC ESTER HYDROLASE"/>
    <property type="match status" value="1"/>
</dbReference>
<keyword evidence="7" id="KW-1185">Reference proteome</keyword>
<dbReference type="AlphaFoldDB" id="A0A0L7LQI3"/>
<evidence type="ECO:0000313" key="6">
    <source>
        <dbReference type="EMBL" id="KOB77659.1"/>
    </source>
</evidence>
<comment type="similarity">
    <text evidence="1">Belongs to the type-B carboxylesterase/lipase family.</text>
</comment>
<reference evidence="6 7" key="1">
    <citation type="journal article" date="2015" name="Genome Biol. Evol.">
        <title>The genome of winter moth (Operophtera brumata) provides a genomic perspective on sexual dimorphism and phenology.</title>
        <authorList>
            <person name="Derks M.F."/>
            <person name="Smit S."/>
            <person name="Salis L."/>
            <person name="Schijlen E."/>
            <person name="Bossers A."/>
            <person name="Mateman C."/>
            <person name="Pijl A.S."/>
            <person name="de Ridder D."/>
            <person name="Groenen M.A."/>
            <person name="Visser M.E."/>
            <person name="Megens H.J."/>
        </authorList>
    </citation>
    <scope>NUCLEOTIDE SEQUENCE [LARGE SCALE GENOMIC DNA]</scope>
    <source>
        <strain evidence="6">WM2013NL</strain>
        <tissue evidence="6">Head and thorax</tissue>
    </source>
</reference>
<evidence type="ECO:0000313" key="7">
    <source>
        <dbReference type="Proteomes" id="UP000037510"/>
    </source>
</evidence>
<name>A0A0L7LQI3_OPEBR</name>
<dbReference type="Pfam" id="PF00135">
    <property type="entry name" value="COesterase"/>
    <property type="match status" value="1"/>
</dbReference>
<evidence type="ECO:0000256" key="2">
    <source>
        <dbReference type="ARBA" id="ARBA00022487"/>
    </source>
</evidence>
<dbReference type="STRING" id="104452.A0A0L7LQI3"/>
<organism evidence="6 7">
    <name type="scientific">Operophtera brumata</name>
    <name type="common">Winter moth</name>
    <name type="synonym">Phalaena brumata</name>
    <dbReference type="NCBI Taxonomy" id="104452"/>
    <lineage>
        <taxon>Eukaryota</taxon>
        <taxon>Metazoa</taxon>
        <taxon>Ecdysozoa</taxon>
        <taxon>Arthropoda</taxon>
        <taxon>Hexapoda</taxon>
        <taxon>Insecta</taxon>
        <taxon>Pterygota</taxon>
        <taxon>Neoptera</taxon>
        <taxon>Endopterygota</taxon>
        <taxon>Lepidoptera</taxon>
        <taxon>Glossata</taxon>
        <taxon>Ditrysia</taxon>
        <taxon>Geometroidea</taxon>
        <taxon>Geometridae</taxon>
        <taxon>Larentiinae</taxon>
        <taxon>Operophtera</taxon>
    </lineage>
</organism>
<evidence type="ECO:0000256" key="1">
    <source>
        <dbReference type="ARBA" id="ARBA00005964"/>
    </source>
</evidence>
<dbReference type="ESTHER" id="9neop-a0a0l7lqi3">
    <property type="family name" value="Carb_B_Arthropoda"/>
</dbReference>
<proteinExistence type="inferred from homology"/>
<evidence type="ECO:0000256" key="4">
    <source>
        <dbReference type="ARBA" id="ARBA00023180"/>
    </source>
</evidence>
<evidence type="ECO:0000256" key="3">
    <source>
        <dbReference type="ARBA" id="ARBA00022801"/>
    </source>
</evidence>
<protein>
    <submittedName>
        <fullName evidence="6">Carboxylesterase-like protein</fullName>
    </submittedName>
</protein>
<dbReference type="Proteomes" id="UP000037510">
    <property type="component" value="Unassembled WGS sequence"/>
</dbReference>
<accession>A0A0L7LQI3</accession>
<sequence length="574" mass="66015">MVHWKNVSNITLIFFSHLFYVNTYDVDVHLKQGKLKGTSGVTLFEGKLYFAFYGVPYAQPPIGKLRFKNPKPTKKWNKYLDARTEYHGACAQAHIVHKHGLYGNEDCLHLNIFTPSLYKTGQKLKAVIVWIHGYAFTSSFSHIHGPDFFIDEDVIFVTVSHRLGAFGFLKLNETDQNANMGLKDIVMSLKWIQKNVKHFGGDKTNLSVMGSGSAATFLSLLMTTKSKKLFSKAIFQSGSMFSASLFQGDHNIEKYRLEEKLKIKGYRNINEASTQDIVDASPKIYSNSDVIDSQRPLIPFLPIIETESKFSLLTKRPEEYFSDKQDDLNNRLILIGFNSKEGISEVIPFLHYPHYLSSLAVHFKYMVPFSTRCSYNFKTSKYKEIAGMILNGYFKDGVSVKSVEQFLQYSSDLIKYPIYDFIQRHKQIKGSKMYVYKFTYSGNLNIVKANSISGINTKIKGAASGDEICYMLKCEPLWESYVNLNRDYNSRDRIFIKKITELWANFAKTGDPTPSTYKGNVTWPPMTELDDKVFNLGKVYNIIDSKKEKRMFAFWNDIYRKYYKDCGLEGHDEL</sequence>
<dbReference type="Gene3D" id="3.40.50.1820">
    <property type="entry name" value="alpha/beta hydrolase"/>
    <property type="match status" value="1"/>
</dbReference>
<feature type="domain" description="Carboxylesterase type B" evidence="5">
    <location>
        <begin position="28"/>
        <end position="555"/>
    </location>
</feature>
<dbReference type="PANTHER" id="PTHR43142:SF1">
    <property type="entry name" value="CARBOXYLIC ESTER HYDROLASE"/>
    <property type="match status" value="1"/>
</dbReference>
<dbReference type="GO" id="GO:0052689">
    <property type="term" value="F:carboxylic ester hydrolase activity"/>
    <property type="evidence" value="ECO:0007669"/>
    <property type="project" value="UniProtKB-KW"/>
</dbReference>
<keyword evidence="3" id="KW-0378">Hydrolase</keyword>
<keyword evidence="2" id="KW-0719">Serine esterase</keyword>
<dbReference type="SUPFAM" id="SSF53474">
    <property type="entry name" value="alpha/beta-Hydrolases"/>
    <property type="match status" value="1"/>
</dbReference>
<dbReference type="InterPro" id="IPR029058">
    <property type="entry name" value="AB_hydrolase_fold"/>
</dbReference>
<comment type="caution">
    <text evidence="6">The sequence shown here is derived from an EMBL/GenBank/DDBJ whole genome shotgun (WGS) entry which is preliminary data.</text>
</comment>
<keyword evidence="4" id="KW-0325">Glycoprotein</keyword>